<sequence>MFDFDQLDVPRVDGDTRHGTTLPCNSVDDVAAKDIAAGKSCRMKIGDVAADELLGSLLRMHQNSQYLFYLSANEVSKDRQLQNTEVSNSLEKPQDGKMSGGYESAQNQQEPEQQAGEDKEPPNVGEVLALSPELLAAEIASQQSVGEALDSSQEEGTETQPGVGHGATFEEKEKQKEQIIQEMNAELEAEKQLQLQGLVSGSVEAREQARKQRWLEGADGGEDSADEALGVLSSLGRSMSTWASVAYIGLSISMSSDPMVAGRQIASLCRSKGGIYVKAAQTASSMDYAFPKEVLEEFQALQDSADAQQWRTPVKWMMEWAMEELKKELDFRWEADLQEECERFVKSKHELQRVAVPALHAELCSKRLLVMEFIDGCKITKAPEHFPDWDYGRDVPAIHEALETWHAMQLFLTGKFHGDPHPGNVLVRRSPHTIPGKSPFQVVVIDHGGYYSLDDETRKLYAEVWSMMDEPKDAQQKSARRTRLKEIMSMWGIGHTSRFVLEQMFNGHFGAADPTASITENGEARRHRWNWMNQKQDDLGPPVFEDVSKMPPALMKAFGVGNFTRSAWTILSKGQKGLRGWDFCKVRVGIMIRWAKNCPGVRRPP</sequence>
<keyword evidence="3" id="KW-0808">Transferase</keyword>
<dbReference type="Proteomes" id="UP001642464">
    <property type="component" value="Unassembled WGS sequence"/>
</dbReference>
<feature type="compositionally biased region" description="Polar residues" evidence="1">
    <location>
        <begin position="81"/>
        <end position="91"/>
    </location>
</feature>
<feature type="region of interest" description="Disordered" evidence="1">
    <location>
        <begin position="80"/>
        <end position="124"/>
    </location>
</feature>
<keyword evidence="3" id="KW-0418">Kinase</keyword>
<organism evidence="3 4">
    <name type="scientific">Durusdinium trenchii</name>
    <dbReference type="NCBI Taxonomy" id="1381693"/>
    <lineage>
        <taxon>Eukaryota</taxon>
        <taxon>Sar</taxon>
        <taxon>Alveolata</taxon>
        <taxon>Dinophyceae</taxon>
        <taxon>Suessiales</taxon>
        <taxon>Symbiodiniaceae</taxon>
        <taxon>Durusdinium</taxon>
    </lineage>
</organism>
<feature type="region of interest" description="Disordered" evidence="1">
    <location>
        <begin position="142"/>
        <end position="177"/>
    </location>
</feature>
<dbReference type="InterPro" id="IPR004147">
    <property type="entry name" value="ABC1_dom"/>
</dbReference>
<dbReference type="SUPFAM" id="SSF56112">
    <property type="entry name" value="Protein kinase-like (PK-like)"/>
    <property type="match status" value="1"/>
</dbReference>
<protein>
    <submittedName>
        <fullName evidence="3">AarF domain-containing kinase 1</fullName>
    </submittedName>
</protein>
<evidence type="ECO:0000256" key="1">
    <source>
        <dbReference type="SAM" id="MobiDB-lite"/>
    </source>
</evidence>
<dbReference type="EMBL" id="CAXAMM010018779">
    <property type="protein sequence ID" value="CAK9044156.1"/>
    <property type="molecule type" value="Genomic_DNA"/>
</dbReference>
<dbReference type="PANTHER" id="PTHR43173:SF37">
    <property type="entry name" value="ABC1 FAMILY PROTEIN C10F6.14C"/>
    <property type="match status" value="1"/>
</dbReference>
<evidence type="ECO:0000313" key="4">
    <source>
        <dbReference type="Proteomes" id="UP001642464"/>
    </source>
</evidence>
<evidence type="ECO:0000313" key="3">
    <source>
        <dbReference type="EMBL" id="CAK9044156.1"/>
    </source>
</evidence>
<dbReference type="Pfam" id="PF03109">
    <property type="entry name" value="ABC1"/>
    <property type="match status" value="1"/>
</dbReference>
<feature type="compositionally biased region" description="Basic and acidic residues" evidence="1">
    <location>
        <begin position="168"/>
        <end position="177"/>
    </location>
</feature>
<dbReference type="InterPro" id="IPR051130">
    <property type="entry name" value="Mito_struct-func_regulator"/>
</dbReference>
<keyword evidence="4" id="KW-1185">Reference proteome</keyword>
<reference evidence="3 4" key="1">
    <citation type="submission" date="2024-02" db="EMBL/GenBank/DDBJ databases">
        <authorList>
            <person name="Chen Y."/>
            <person name="Shah S."/>
            <person name="Dougan E. K."/>
            <person name="Thang M."/>
            <person name="Chan C."/>
        </authorList>
    </citation>
    <scope>NUCLEOTIDE SEQUENCE [LARGE SCALE GENOMIC DNA]</scope>
</reference>
<comment type="caution">
    <text evidence="3">The sequence shown here is derived from an EMBL/GenBank/DDBJ whole genome shotgun (WGS) entry which is preliminary data.</text>
</comment>
<gene>
    <name evidence="3" type="ORF">SCF082_LOCUS25129</name>
</gene>
<dbReference type="GO" id="GO:0016301">
    <property type="term" value="F:kinase activity"/>
    <property type="evidence" value="ECO:0007669"/>
    <property type="project" value="UniProtKB-KW"/>
</dbReference>
<dbReference type="InterPro" id="IPR011009">
    <property type="entry name" value="Kinase-like_dom_sf"/>
</dbReference>
<proteinExistence type="predicted"/>
<evidence type="ECO:0000259" key="2">
    <source>
        <dbReference type="Pfam" id="PF03109"/>
    </source>
</evidence>
<name>A0ABP0LY53_9DINO</name>
<accession>A0ABP0LY53</accession>
<dbReference type="PANTHER" id="PTHR43173">
    <property type="entry name" value="ABC1 FAMILY PROTEIN"/>
    <property type="match status" value="1"/>
</dbReference>
<feature type="domain" description="ABC1 atypical kinase-like" evidence="2">
    <location>
        <begin position="312"/>
        <end position="467"/>
    </location>
</feature>